<protein>
    <recommendedName>
        <fullName evidence="4">Ig-like domain-containing protein</fullName>
    </recommendedName>
</protein>
<evidence type="ECO:0000313" key="3">
    <source>
        <dbReference type="Proteomes" id="UP001529369"/>
    </source>
</evidence>
<evidence type="ECO:0000256" key="1">
    <source>
        <dbReference type="SAM" id="MobiDB-lite"/>
    </source>
</evidence>
<name>A0ABT8ADT7_9PROT</name>
<comment type="caution">
    <text evidence="2">The sequence shown here is derived from an EMBL/GenBank/DDBJ whole genome shotgun (WGS) entry which is preliminary data.</text>
</comment>
<dbReference type="InterPro" id="IPR011049">
    <property type="entry name" value="Serralysin-like_metalloprot_C"/>
</dbReference>
<dbReference type="SUPFAM" id="SSF51120">
    <property type="entry name" value="beta-Roll"/>
    <property type="match status" value="1"/>
</dbReference>
<dbReference type="EMBL" id="JAUFPN010000197">
    <property type="protein sequence ID" value="MDN3567731.1"/>
    <property type="molecule type" value="Genomic_DNA"/>
</dbReference>
<evidence type="ECO:0008006" key="4">
    <source>
        <dbReference type="Google" id="ProtNLM"/>
    </source>
</evidence>
<accession>A0ABT8ADT7</accession>
<sequence>MAETQIPDLASLVDATYYFARHPDAAASGLSAAEHYLRTGWSQGFDPNPYFSTSGYLAANPDVVARGMNPLEHYARFGAAEGRSPSVLFDQDFYLAQNPDIAAAGVNPLWHFLHHGQQEGRDPNAYFSVQGYLAANADVAASGMDPYAHYLTHGWHEGRNPSGRFDTGWYLAHNPDVAAAGINPLEHFLRHGHAEHRAPAEPPAGPPAELPAGPPPGPPPEPVLSASAAAADEGDTVTFTYVAPGLPAGTVVAWTLGGVQAEDVAGPLTGTATLDAEGRAEIAVTLLADGATEGPESLTLSIEGLAATVAVADTSPQTQFFLTADTDSITGSAYDDTITSTVPGGFAGTDRIDGGDGDDFLEVTDTAGVLLGALPVLSHVERASIVSTAHPIQLDTTLWDGLEGLSVQGVGGGDRLTIGPDTSVVATFADTGTGHAVINGGRDITLEMTGATLGTVLIGNITAPTGEVSVSTSSVGPVAMGTIEVIGGSTVSIAQHAGNAANTTTTMGAVTVQGTGATTAVTVTATARATASADVAGVATNSVHITDVNAGSTTLAGTIASVTVANYTGLVISDTALTTLSLSGGSGNIIIDNSSLATPTNLTLDATLDGQTGGTLDDADVYTTLNVTTTGRGSTLANITLGAMASLNLEGSQRLTLTSTAGMTALQTVTVGGNAGLTADFGGSGSLASVDTSATTGTSTITLNADRASFAGGEGADRVTLTFNTVDHAVSLGGGDDSLNLGSQAATPGAMLSGGAGTDSLTMTAALAATASGSNAFAGVVTGFERLVLTGATNQTVDLAVLGIPDHVSTQGGNGLTLSNLANGGTLDLSGAGTAYTVANAAFAAGPDDLVHLVLRDGSGAGVAFASTGLTMSGVEHVEILVQDTQATPTGGFNDFVTLLGNASHSITVAGNAGLTLTATSTQLTTVDASGITLGGFSWTSGALAHAASVSGSATGPNTVNLTAATQVVTYTGGSGDDAVTAANNRDGAIDLGEGNNSFIGSGGSHVVTAGGGNDSVVLTGGDNVVLLGDGANTFVATSGSNTYVGGRGVDTVTLGGGMNDVTLGEGADTVTLTAPGSSLHIYTTIRDIGAGDAITFADLGTESFNTTRMVLGQHAIFQDYANAVVSAGGNASVNGRFGWFQFGGDTYLVQGRHDASGSNAEFINGIDMIVELSGLIDLSTVTLSGQTILIA</sequence>
<dbReference type="PRINTS" id="PR00313">
    <property type="entry name" value="CABNDNGRPT"/>
</dbReference>
<feature type="region of interest" description="Disordered" evidence="1">
    <location>
        <begin position="193"/>
        <end position="225"/>
    </location>
</feature>
<proteinExistence type="predicted"/>
<gene>
    <name evidence="2" type="ORF">QWZ14_25415</name>
</gene>
<feature type="compositionally biased region" description="Pro residues" evidence="1">
    <location>
        <begin position="200"/>
        <end position="222"/>
    </location>
</feature>
<keyword evidence="3" id="KW-1185">Reference proteome</keyword>
<evidence type="ECO:0000313" key="2">
    <source>
        <dbReference type="EMBL" id="MDN3567731.1"/>
    </source>
</evidence>
<dbReference type="Gene3D" id="2.160.20.160">
    <property type="match status" value="1"/>
</dbReference>
<dbReference type="RefSeq" id="WP_290319791.1">
    <property type="nucleotide sequence ID" value="NZ_JAUFPN010000197.1"/>
</dbReference>
<dbReference type="Proteomes" id="UP001529369">
    <property type="component" value="Unassembled WGS sequence"/>
</dbReference>
<organism evidence="2 3">
    <name type="scientific">Paeniroseomonas aquatica</name>
    <dbReference type="NCBI Taxonomy" id="373043"/>
    <lineage>
        <taxon>Bacteria</taxon>
        <taxon>Pseudomonadati</taxon>
        <taxon>Pseudomonadota</taxon>
        <taxon>Alphaproteobacteria</taxon>
        <taxon>Acetobacterales</taxon>
        <taxon>Acetobacteraceae</taxon>
        <taxon>Paeniroseomonas</taxon>
    </lineage>
</organism>
<reference evidence="3" key="1">
    <citation type="journal article" date="2019" name="Int. J. Syst. Evol. Microbiol.">
        <title>The Global Catalogue of Microorganisms (GCM) 10K type strain sequencing project: providing services to taxonomists for standard genome sequencing and annotation.</title>
        <authorList>
            <consortium name="The Broad Institute Genomics Platform"/>
            <consortium name="The Broad Institute Genome Sequencing Center for Infectious Disease"/>
            <person name="Wu L."/>
            <person name="Ma J."/>
        </authorList>
    </citation>
    <scope>NUCLEOTIDE SEQUENCE [LARGE SCALE GENOMIC DNA]</scope>
    <source>
        <strain evidence="3">CECT 7131</strain>
    </source>
</reference>